<protein>
    <recommendedName>
        <fullName evidence="2">ABC transporter substrate-binding protein</fullName>
    </recommendedName>
</protein>
<comment type="caution">
    <text evidence="1">The sequence shown here is derived from an EMBL/GenBank/DDBJ whole genome shotgun (WGS) entry which is preliminary data.</text>
</comment>
<proteinExistence type="predicted"/>
<gene>
    <name evidence="1" type="ORF">ENW96_01365</name>
</gene>
<evidence type="ECO:0008006" key="2">
    <source>
        <dbReference type="Google" id="ProtNLM"/>
    </source>
</evidence>
<dbReference type="Pfam" id="PF04392">
    <property type="entry name" value="ABC_sub_bind"/>
    <property type="match status" value="1"/>
</dbReference>
<dbReference type="SUPFAM" id="SSF53822">
    <property type="entry name" value="Periplasmic binding protein-like I"/>
    <property type="match status" value="1"/>
</dbReference>
<sequence length="337" mass="36088">MKRTMGMRPRPILSVRLAIGWFLLTFLCGCQNPFSQPPLVGIILWNQDMQSYDEILQGAIEGLREEGYLDGLNLRLEVTNATGDRGRAAGAVSKLKEQGARLIITLGTISTLVALDVLQGSSLPVVYSGVGAPAAAGLDDKFAAGRATGASMEVPVAEQLKFLILARPGLQRLGILLCTATPPAVATGHAAEAAAREMGLRVVKATVTDERPELLEKALTTLENKKVEALFLSTDPVLAAPRNLKVISARMLKARVPLMTPFASSITHGVLISYHADLVEVGRQAGRQAGRILSGASVREVPPEIPRVKRLTLNLRAAESLGLPLTRQLLSRAHNLH</sequence>
<evidence type="ECO:0000313" key="1">
    <source>
        <dbReference type="EMBL" id="HGF33024.1"/>
    </source>
</evidence>
<dbReference type="PANTHER" id="PTHR35271:SF1">
    <property type="entry name" value="ABC TRANSPORTER, SUBSTRATE-BINDING LIPOPROTEIN"/>
    <property type="match status" value="1"/>
</dbReference>
<dbReference type="AlphaFoldDB" id="A0A7C3YX11"/>
<dbReference type="PROSITE" id="PS51257">
    <property type="entry name" value="PROKAR_LIPOPROTEIN"/>
    <property type="match status" value="1"/>
</dbReference>
<accession>A0A7C3YX11</accession>
<name>A0A7C3YX11_9BACT</name>
<dbReference type="Gene3D" id="3.40.50.2300">
    <property type="match status" value="2"/>
</dbReference>
<dbReference type="InterPro" id="IPR028082">
    <property type="entry name" value="Peripla_BP_I"/>
</dbReference>
<dbReference type="EMBL" id="DTMF01000036">
    <property type="protein sequence ID" value="HGF33024.1"/>
    <property type="molecule type" value="Genomic_DNA"/>
</dbReference>
<dbReference type="PANTHER" id="PTHR35271">
    <property type="entry name" value="ABC TRANSPORTER, SUBSTRATE-BINDING LIPOPROTEIN-RELATED"/>
    <property type="match status" value="1"/>
</dbReference>
<reference evidence="1" key="1">
    <citation type="journal article" date="2020" name="mSystems">
        <title>Genome- and Community-Level Interaction Insights into Carbon Utilization and Element Cycling Functions of Hydrothermarchaeota in Hydrothermal Sediment.</title>
        <authorList>
            <person name="Zhou Z."/>
            <person name="Liu Y."/>
            <person name="Xu W."/>
            <person name="Pan J."/>
            <person name="Luo Z.H."/>
            <person name="Li M."/>
        </authorList>
    </citation>
    <scope>NUCLEOTIDE SEQUENCE [LARGE SCALE GENOMIC DNA]</scope>
    <source>
        <strain evidence="1">SpSt-897</strain>
    </source>
</reference>
<organism evidence="1">
    <name type="scientific">Desulfobacca acetoxidans</name>
    <dbReference type="NCBI Taxonomy" id="60893"/>
    <lineage>
        <taxon>Bacteria</taxon>
        <taxon>Pseudomonadati</taxon>
        <taxon>Thermodesulfobacteriota</taxon>
        <taxon>Desulfobaccia</taxon>
        <taxon>Desulfobaccales</taxon>
        <taxon>Desulfobaccaceae</taxon>
        <taxon>Desulfobacca</taxon>
    </lineage>
</organism>
<dbReference type="CDD" id="cd06325">
    <property type="entry name" value="PBP1_ABC_unchar_transporter"/>
    <property type="match status" value="1"/>
</dbReference>
<dbReference type="InterPro" id="IPR007487">
    <property type="entry name" value="ABC_transpt-TYRBP-like"/>
</dbReference>